<dbReference type="AlphaFoldDB" id="A0A0A8YZX8"/>
<dbReference type="EMBL" id="GBRH01267840">
    <property type="protein sequence ID" value="JAD30055.1"/>
    <property type="molecule type" value="Transcribed_RNA"/>
</dbReference>
<reference evidence="1" key="2">
    <citation type="journal article" date="2015" name="Data Brief">
        <title>Shoot transcriptome of the giant reed, Arundo donax.</title>
        <authorList>
            <person name="Barrero R.A."/>
            <person name="Guerrero F.D."/>
            <person name="Moolhuijzen P."/>
            <person name="Goolsby J.A."/>
            <person name="Tidwell J."/>
            <person name="Bellgard S.E."/>
            <person name="Bellgard M.I."/>
        </authorList>
    </citation>
    <scope>NUCLEOTIDE SEQUENCE</scope>
    <source>
        <tissue evidence="1">Shoot tissue taken approximately 20 cm above the soil surface</tissue>
    </source>
</reference>
<organism evidence="1">
    <name type="scientific">Arundo donax</name>
    <name type="common">Giant reed</name>
    <name type="synonym">Donax arundinaceus</name>
    <dbReference type="NCBI Taxonomy" id="35708"/>
    <lineage>
        <taxon>Eukaryota</taxon>
        <taxon>Viridiplantae</taxon>
        <taxon>Streptophyta</taxon>
        <taxon>Embryophyta</taxon>
        <taxon>Tracheophyta</taxon>
        <taxon>Spermatophyta</taxon>
        <taxon>Magnoliopsida</taxon>
        <taxon>Liliopsida</taxon>
        <taxon>Poales</taxon>
        <taxon>Poaceae</taxon>
        <taxon>PACMAD clade</taxon>
        <taxon>Arundinoideae</taxon>
        <taxon>Arundineae</taxon>
        <taxon>Arundo</taxon>
    </lineage>
</organism>
<evidence type="ECO:0000313" key="1">
    <source>
        <dbReference type="EMBL" id="JAD30055.1"/>
    </source>
</evidence>
<protein>
    <submittedName>
        <fullName evidence="1">Uncharacterized protein</fullName>
    </submittedName>
</protein>
<reference evidence="1" key="1">
    <citation type="submission" date="2014-09" db="EMBL/GenBank/DDBJ databases">
        <authorList>
            <person name="Magalhaes I.L.F."/>
            <person name="Oliveira U."/>
            <person name="Santos F.R."/>
            <person name="Vidigal T.H.D.A."/>
            <person name="Brescovit A.D."/>
            <person name="Santos A.J."/>
        </authorList>
    </citation>
    <scope>NUCLEOTIDE SEQUENCE</scope>
    <source>
        <tissue evidence="1">Shoot tissue taken approximately 20 cm above the soil surface</tissue>
    </source>
</reference>
<sequence length="36" mass="4089">MHTQEDSGLKFTPMVNSQLRMLPITPVRSIISLFSI</sequence>
<accession>A0A0A8YZX8</accession>
<name>A0A0A8YZX8_ARUDO</name>
<proteinExistence type="predicted"/>